<reference evidence="4" key="1">
    <citation type="submission" date="2022-09" db="EMBL/GenBank/DDBJ databases">
        <title>Rhodovastum sp. nov. RN2-1 isolated from soil in Seongnam, South Korea.</title>
        <authorList>
            <person name="Le N.T."/>
        </authorList>
    </citation>
    <scope>NUCLEOTIDE SEQUENCE</scope>
    <source>
        <strain evidence="4">RN2-1</strain>
    </source>
</reference>
<dbReference type="SUPFAM" id="SSF55729">
    <property type="entry name" value="Acyl-CoA N-acyltransferases (Nat)"/>
    <property type="match status" value="1"/>
</dbReference>
<feature type="domain" description="N-acetyltransferase" evidence="3">
    <location>
        <begin position="9"/>
        <end position="163"/>
    </location>
</feature>
<keyword evidence="1 4" id="KW-0808">Transferase</keyword>
<dbReference type="AlphaFoldDB" id="A0AA42CIR6"/>
<keyword evidence="2 4" id="KW-0012">Acyltransferase</keyword>
<reference evidence="4" key="2">
    <citation type="submission" date="2022-10" db="EMBL/GenBank/DDBJ databases">
        <authorList>
            <person name="Trinh H.N."/>
        </authorList>
    </citation>
    <scope>NUCLEOTIDE SEQUENCE</scope>
    <source>
        <strain evidence="4">RN2-1</strain>
    </source>
</reference>
<evidence type="ECO:0000256" key="2">
    <source>
        <dbReference type="ARBA" id="ARBA00023315"/>
    </source>
</evidence>
<dbReference type="InterPro" id="IPR000182">
    <property type="entry name" value="GNAT_dom"/>
</dbReference>
<protein>
    <submittedName>
        <fullName evidence="4">GNAT family N-acetyltransferase</fullName>
        <ecNumber evidence="4">2.3.1.-</ecNumber>
    </submittedName>
</protein>
<keyword evidence="5" id="KW-1185">Reference proteome</keyword>
<evidence type="ECO:0000259" key="3">
    <source>
        <dbReference type="PROSITE" id="PS51186"/>
    </source>
</evidence>
<sequence length="167" mass="18184">MDTPPPPELKIRAARPQDAETIAALQSLPGFRYGTLRLPYPSPEEVRHWLEAPGDGRELLAFAGDALVGMVGLRHLVGRRAHVGILGMGVHDAWRGQGIGTALMAEIVDFGERWLGLRRLELTVFTDNAPAIALYRKFGFAVEGTHRGFALRDGALVDAYAMARLSG</sequence>
<dbReference type="InterPro" id="IPR016181">
    <property type="entry name" value="Acyl_CoA_acyltransferase"/>
</dbReference>
<dbReference type="GO" id="GO:0016747">
    <property type="term" value="F:acyltransferase activity, transferring groups other than amino-acyl groups"/>
    <property type="evidence" value="ECO:0007669"/>
    <property type="project" value="InterPro"/>
</dbReference>
<gene>
    <name evidence="4" type="ORF">OL599_16420</name>
</gene>
<dbReference type="InterPro" id="IPR050832">
    <property type="entry name" value="Bact_Acetyltransf"/>
</dbReference>
<name>A0AA42CIR6_9PROT</name>
<dbReference type="PANTHER" id="PTHR43877">
    <property type="entry name" value="AMINOALKYLPHOSPHONATE N-ACETYLTRANSFERASE-RELATED-RELATED"/>
    <property type="match status" value="1"/>
</dbReference>
<accession>A0AA42CIR6</accession>
<dbReference type="Pfam" id="PF00583">
    <property type="entry name" value="Acetyltransf_1"/>
    <property type="match status" value="1"/>
</dbReference>
<dbReference type="Proteomes" id="UP001165679">
    <property type="component" value="Unassembled WGS sequence"/>
</dbReference>
<dbReference type="Gene3D" id="3.40.630.30">
    <property type="match status" value="1"/>
</dbReference>
<evidence type="ECO:0000256" key="1">
    <source>
        <dbReference type="ARBA" id="ARBA00022679"/>
    </source>
</evidence>
<dbReference type="EMBL" id="JAPDNT010000016">
    <property type="protein sequence ID" value="MCW3476165.1"/>
    <property type="molecule type" value="Genomic_DNA"/>
</dbReference>
<dbReference type="EC" id="2.3.1.-" evidence="4"/>
<dbReference type="PROSITE" id="PS51186">
    <property type="entry name" value="GNAT"/>
    <property type="match status" value="1"/>
</dbReference>
<organism evidence="4 5">
    <name type="scientific">Limobrevibacterium gyesilva</name>
    <dbReference type="NCBI Taxonomy" id="2991712"/>
    <lineage>
        <taxon>Bacteria</taxon>
        <taxon>Pseudomonadati</taxon>
        <taxon>Pseudomonadota</taxon>
        <taxon>Alphaproteobacteria</taxon>
        <taxon>Acetobacterales</taxon>
        <taxon>Acetobacteraceae</taxon>
        <taxon>Limobrevibacterium</taxon>
    </lineage>
</organism>
<proteinExistence type="predicted"/>
<comment type="caution">
    <text evidence="4">The sequence shown here is derived from an EMBL/GenBank/DDBJ whole genome shotgun (WGS) entry which is preliminary data.</text>
</comment>
<evidence type="ECO:0000313" key="4">
    <source>
        <dbReference type="EMBL" id="MCW3476165.1"/>
    </source>
</evidence>
<dbReference type="RefSeq" id="WP_264714918.1">
    <property type="nucleotide sequence ID" value="NZ_JAPDNT010000016.1"/>
</dbReference>
<dbReference type="CDD" id="cd04301">
    <property type="entry name" value="NAT_SF"/>
    <property type="match status" value="1"/>
</dbReference>
<evidence type="ECO:0000313" key="5">
    <source>
        <dbReference type="Proteomes" id="UP001165679"/>
    </source>
</evidence>